<evidence type="ECO:0000313" key="2">
    <source>
        <dbReference type="Proteomes" id="UP000184520"/>
    </source>
</evidence>
<protein>
    <submittedName>
        <fullName evidence="1">Uncharacterized protein</fullName>
    </submittedName>
</protein>
<accession>A0A1M5K066</accession>
<dbReference type="EMBL" id="FQWD01000003">
    <property type="protein sequence ID" value="SHG45930.1"/>
    <property type="molecule type" value="Genomic_DNA"/>
</dbReference>
<dbReference type="OrthoDB" id="6101333at2"/>
<dbReference type="AlphaFoldDB" id="A0A1M5K066"/>
<keyword evidence="2" id="KW-1185">Reference proteome</keyword>
<gene>
    <name evidence="1" type="ORF">SAMN05216361_2314</name>
</gene>
<reference evidence="2" key="1">
    <citation type="submission" date="2016-11" db="EMBL/GenBank/DDBJ databases">
        <authorList>
            <person name="Varghese N."/>
            <person name="Submissions S."/>
        </authorList>
    </citation>
    <scope>NUCLEOTIDE SEQUENCE [LARGE SCALE GENOMIC DNA]</scope>
    <source>
        <strain evidence="2">CGMCC 1.8995</strain>
    </source>
</reference>
<organism evidence="1 2">
    <name type="scientific">Marisediminitalea aggregata</name>
    <dbReference type="NCBI Taxonomy" id="634436"/>
    <lineage>
        <taxon>Bacteria</taxon>
        <taxon>Pseudomonadati</taxon>
        <taxon>Pseudomonadota</taxon>
        <taxon>Gammaproteobacteria</taxon>
        <taxon>Alteromonadales</taxon>
        <taxon>Alteromonadaceae</taxon>
        <taxon>Marisediminitalea</taxon>
    </lineage>
</organism>
<sequence>MVYRDLQGTAAFNGNGIRSLIRFWQAFGGLATLIGNSVKAHVTTSLLVLGCVVYGVMEYRAEQESQLVYETMQRNDFLFVDYYQINPASDPIYRYIPLKVLRVNGDTVDFKVGNIAHTTPVSPRKHVQYDAAMRRNFFKTDALTLPISMVNQYIEQGVVYAGRRPKTMYIDGWIAIHKFEIVPIEE</sequence>
<dbReference type="Proteomes" id="UP000184520">
    <property type="component" value="Unassembled WGS sequence"/>
</dbReference>
<proteinExistence type="predicted"/>
<evidence type="ECO:0000313" key="1">
    <source>
        <dbReference type="EMBL" id="SHG45930.1"/>
    </source>
</evidence>
<dbReference type="RefSeq" id="WP_073322474.1">
    <property type="nucleotide sequence ID" value="NZ_FQWD01000003.1"/>
</dbReference>
<name>A0A1M5K066_9ALTE</name>